<evidence type="ECO:0000313" key="9">
    <source>
        <dbReference type="Proteomes" id="UP001244552"/>
    </source>
</evidence>
<evidence type="ECO:0000256" key="4">
    <source>
        <dbReference type="ARBA" id="ARBA00022692"/>
    </source>
</evidence>
<keyword evidence="2" id="KW-0813">Transport</keyword>
<evidence type="ECO:0000256" key="2">
    <source>
        <dbReference type="ARBA" id="ARBA00022448"/>
    </source>
</evidence>
<feature type="transmembrane region" description="Helical" evidence="7">
    <location>
        <begin position="116"/>
        <end position="135"/>
    </location>
</feature>
<evidence type="ECO:0000256" key="7">
    <source>
        <dbReference type="SAM" id="Phobius"/>
    </source>
</evidence>
<sequence>MRHWFAANRSKLIHALRMTISCLAAFALAAALALPQAFWAVITAIIVTQSSVGGSLKAALDRFVGSLLGVVYGCAVAILMPHGDPPARALALLVAVAPLSFFAAISAGLRVAPITAIIVLLGTSGASLGPLGFATDRVLEVGLGCVVGVLVSVLVVPARASRSVLVTAAEVARLLARQLDALAADGSAAEGNTDGKGQADMNALALRTRKALTRLETLVGEAARERRSRLADLPDPDPLLRTLMRLRHDVVMLRRAVWEPSRNGAPEWSWAPVAAAAAARLGSLADALAAGLLPAPSDALAGALADYRTAIDGMRKAHRTRDLPTDMLWRLFGAGFALEQASRNLADLEERVADFAARP</sequence>
<keyword evidence="6 7" id="KW-0472">Membrane</keyword>
<evidence type="ECO:0000256" key="6">
    <source>
        <dbReference type="ARBA" id="ARBA00023136"/>
    </source>
</evidence>
<accession>A0ABU0MQE8</accession>
<dbReference type="InterPro" id="IPR006726">
    <property type="entry name" value="PHBA_efflux_AaeB/fusaric-R"/>
</dbReference>
<protein>
    <submittedName>
        <fullName evidence="8">Membrane protein YccC</fullName>
    </submittedName>
</protein>
<keyword evidence="9" id="KW-1185">Reference proteome</keyword>
<dbReference type="PANTHER" id="PTHR30509:SF9">
    <property type="entry name" value="MULTIDRUG RESISTANCE PROTEIN MDTO"/>
    <property type="match status" value="1"/>
</dbReference>
<reference evidence="8 9" key="1">
    <citation type="submission" date="2023-07" db="EMBL/GenBank/DDBJ databases">
        <title>Genomic Encyclopedia of Type Strains, Phase IV (KMG-IV): sequencing the most valuable type-strain genomes for metagenomic binning, comparative biology and taxonomic classification.</title>
        <authorList>
            <person name="Goeker M."/>
        </authorList>
    </citation>
    <scope>NUCLEOTIDE SEQUENCE [LARGE SCALE GENOMIC DNA]</scope>
    <source>
        <strain evidence="8 9">DSM 19922</strain>
    </source>
</reference>
<keyword evidence="5 7" id="KW-1133">Transmembrane helix</keyword>
<dbReference type="EMBL" id="JAUSVU010000019">
    <property type="protein sequence ID" value="MDQ0535697.1"/>
    <property type="molecule type" value="Genomic_DNA"/>
</dbReference>
<evidence type="ECO:0000256" key="3">
    <source>
        <dbReference type="ARBA" id="ARBA00022475"/>
    </source>
</evidence>
<evidence type="ECO:0000313" key="8">
    <source>
        <dbReference type="EMBL" id="MDQ0535697.1"/>
    </source>
</evidence>
<proteinExistence type="predicted"/>
<evidence type="ECO:0000256" key="1">
    <source>
        <dbReference type="ARBA" id="ARBA00004651"/>
    </source>
</evidence>
<dbReference type="PANTHER" id="PTHR30509">
    <property type="entry name" value="P-HYDROXYBENZOIC ACID EFFLUX PUMP SUBUNIT-RELATED"/>
    <property type="match status" value="1"/>
</dbReference>
<evidence type="ECO:0000256" key="5">
    <source>
        <dbReference type="ARBA" id="ARBA00022989"/>
    </source>
</evidence>
<feature type="transmembrane region" description="Helical" evidence="7">
    <location>
        <begin position="63"/>
        <end position="83"/>
    </location>
</feature>
<dbReference type="Pfam" id="PF04632">
    <property type="entry name" value="FUSC"/>
    <property type="match status" value="1"/>
</dbReference>
<comment type="subcellular location">
    <subcellularLocation>
        <location evidence="1">Cell membrane</location>
        <topology evidence="1">Multi-pass membrane protein</topology>
    </subcellularLocation>
</comment>
<dbReference type="RefSeq" id="WP_307354517.1">
    <property type="nucleotide sequence ID" value="NZ_JAGINO010000021.1"/>
</dbReference>
<keyword evidence="3" id="KW-1003">Cell membrane</keyword>
<gene>
    <name evidence="8" type="ORF">QO018_004581</name>
</gene>
<comment type="caution">
    <text evidence="8">The sequence shown here is derived from an EMBL/GenBank/DDBJ whole genome shotgun (WGS) entry which is preliminary data.</text>
</comment>
<feature type="transmembrane region" description="Helical" evidence="7">
    <location>
        <begin position="141"/>
        <end position="158"/>
    </location>
</feature>
<organism evidence="8 9">
    <name type="scientific">Azospirillum picis</name>
    <dbReference type="NCBI Taxonomy" id="488438"/>
    <lineage>
        <taxon>Bacteria</taxon>
        <taxon>Pseudomonadati</taxon>
        <taxon>Pseudomonadota</taxon>
        <taxon>Alphaproteobacteria</taxon>
        <taxon>Rhodospirillales</taxon>
        <taxon>Azospirillaceae</taxon>
        <taxon>Azospirillum</taxon>
    </lineage>
</organism>
<name>A0ABU0MQE8_9PROT</name>
<feature type="transmembrane region" description="Helical" evidence="7">
    <location>
        <begin position="89"/>
        <end position="109"/>
    </location>
</feature>
<dbReference type="Proteomes" id="UP001244552">
    <property type="component" value="Unassembled WGS sequence"/>
</dbReference>
<keyword evidence="4 7" id="KW-0812">Transmembrane</keyword>